<dbReference type="Proteomes" id="UP000198558">
    <property type="component" value="Unassembled WGS sequence"/>
</dbReference>
<sequence>MIDEKLFAKIEDLVNQTKELRVDEAVRYIKNNFGDSNYLWKMLCLITVCIIIEI</sequence>
<protein>
    <submittedName>
        <fullName evidence="1">Uncharacterized protein</fullName>
    </submittedName>
</protein>
<dbReference type="EMBL" id="FOIN01000003">
    <property type="protein sequence ID" value="SET20702.1"/>
    <property type="molecule type" value="Genomic_DNA"/>
</dbReference>
<proteinExistence type="predicted"/>
<reference evidence="2" key="1">
    <citation type="submission" date="2016-10" db="EMBL/GenBank/DDBJ databases">
        <authorList>
            <person name="Varghese N."/>
            <person name="Submissions S."/>
        </authorList>
    </citation>
    <scope>NUCLEOTIDE SEQUENCE [LARGE SCALE GENOMIC DNA]</scope>
    <source>
        <strain evidence="2">DSM 1551</strain>
    </source>
</reference>
<name>A0A1I0CM34_9FIRM</name>
<evidence type="ECO:0000313" key="2">
    <source>
        <dbReference type="Proteomes" id="UP000198558"/>
    </source>
</evidence>
<gene>
    <name evidence="1" type="ORF">SAMN04489758_103123</name>
</gene>
<dbReference type="AlphaFoldDB" id="A0A1I0CM34"/>
<dbReference type="GeneID" id="78289729"/>
<accession>A0A1I0CM34</accession>
<evidence type="ECO:0000313" key="1">
    <source>
        <dbReference type="EMBL" id="SET20702.1"/>
    </source>
</evidence>
<organism evidence="1 2">
    <name type="scientific">Thomasclavelia cocleata</name>
    <dbReference type="NCBI Taxonomy" id="69824"/>
    <lineage>
        <taxon>Bacteria</taxon>
        <taxon>Bacillati</taxon>
        <taxon>Bacillota</taxon>
        <taxon>Erysipelotrichia</taxon>
        <taxon>Erysipelotrichales</taxon>
        <taxon>Coprobacillaceae</taxon>
        <taxon>Thomasclavelia</taxon>
    </lineage>
</organism>
<keyword evidence="2" id="KW-1185">Reference proteome</keyword>
<dbReference type="RefSeq" id="WP_177165808.1">
    <property type="nucleotide sequence ID" value="NZ_FOIN01000003.1"/>
</dbReference>